<dbReference type="Gene3D" id="2.160.20.10">
    <property type="entry name" value="Single-stranded right-handed beta-helix, Pectin lyase-like"/>
    <property type="match status" value="2"/>
</dbReference>
<name>A0ABZ0RJA4_9BACT</name>
<evidence type="ECO:0000259" key="4">
    <source>
        <dbReference type="Pfam" id="PF22585"/>
    </source>
</evidence>
<feature type="chain" id="PRO_5047314039" description="Probable pectate lyase C" evidence="2">
    <location>
        <begin position="24"/>
        <end position="1190"/>
    </location>
</feature>
<evidence type="ECO:0000256" key="2">
    <source>
        <dbReference type="SAM" id="SignalP"/>
    </source>
</evidence>
<dbReference type="Pfam" id="PF22585">
    <property type="entry name" value="Sialidase-like_CBM"/>
    <property type="match status" value="1"/>
</dbReference>
<keyword evidence="6" id="KW-1185">Reference proteome</keyword>
<dbReference type="InterPro" id="IPR054490">
    <property type="entry name" value="BT_1020-like_b-sandwich_1"/>
</dbReference>
<feature type="domain" description="GH141-like insertion" evidence="3">
    <location>
        <begin position="390"/>
        <end position="522"/>
    </location>
</feature>
<reference evidence="5 6" key="1">
    <citation type="submission" date="2023-11" db="EMBL/GenBank/DDBJ databases">
        <title>Coraliomargarita sp. nov., isolated from marine algae.</title>
        <authorList>
            <person name="Lee J.K."/>
            <person name="Baek J.H."/>
            <person name="Kim J.M."/>
            <person name="Choi D.G."/>
            <person name="Jeon C.O."/>
        </authorList>
    </citation>
    <scope>NUCLEOTIDE SEQUENCE [LARGE SCALE GENOMIC DNA]</scope>
    <source>
        <strain evidence="5 6">J2-16</strain>
    </source>
</reference>
<dbReference type="InterPro" id="IPR048482">
    <property type="entry name" value="GH141_ins"/>
</dbReference>
<dbReference type="Proteomes" id="UP001324993">
    <property type="component" value="Chromosome"/>
</dbReference>
<proteinExistence type="predicted"/>
<evidence type="ECO:0000313" key="5">
    <source>
        <dbReference type="EMBL" id="WPJ96284.1"/>
    </source>
</evidence>
<accession>A0ABZ0RJA4</accession>
<evidence type="ECO:0000259" key="3">
    <source>
        <dbReference type="Pfam" id="PF21231"/>
    </source>
</evidence>
<dbReference type="PANTHER" id="PTHR36453">
    <property type="entry name" value="SECRETED PROTEIN-RELATED"/>
    <property type="match status" value="1"/>
</dbReference>
<dbReference type="Pfam" id="PF21231">
    <property type="entry name" value="GH141_M"/>
    <property type="match status" value="1"/>
</dbReference>
<dbReference type="RefSeq" id="WP_319833147.1">
    <property type="nucleotide sequence ID" value="NZ_CP138858.1"/>
</dbReference>
<feature type="signal peptide" evidence="2">
    <location>
        <begin position="1"/>
        <end position="23"/>
    </location>
</feature>
<feature type="domain" description="BT-1020-like structural beta-sandwich" evidence="4">
    <location>
        <begin position="925"/>
        <end position="1030"/>
    </location>
</feature>
<protein>
    <recommendedName>
        <fullName evidence="1">Probable pectate lyase C</fullName>
    </recommendedName>
</protein>
<evidence type="ECO:0000313" key="6">
    <source>
        <dbReference type="Proteomes" id="UP001324993"/>
    </source>
</evidence>
<sequence>MKKHSRLLATATALLALTQTSHAATKHWAHGDAAPNEWSQPTRWTDSELPGATTADTAIFSGSDAAVVTGAVTFNEAVNLIVRSVSGVTPVSVAISADMGAFGTISIFDNGNVDQDATVTHDAGTVTTTGNVSIGGIAAPAGINGQYFLSGTGVLNAGGALNLGQSGILSIDGENASVSASSLTMTTTAELAFAFDANGVGEISTTGAFTIDSDDSLLTLDISAFNGTGTFDLVTFSSKSGAFNPDNITGLGALSGNRTATLGYDANSMFVTISSSEPSPIQSAYYVDPDFGSDINSGSLSAPFQSIEKARDIVRTVNNSMSGNIVVYLRGGVYALTDTLTLDDRDSGSNGYRVIYRNYPHEEPIIDGGKQITGWTAVGGGIYSANAGGMIFNQRFVNNSTAQRARHPEYGSEYNIISNVGSTKTIRINATELEEWTNLNRVQMVIGTSFTSCRLRIGSYVSAGTEATVTPMDPEREAYWGWLAGPLSGSASYFFENHLSFLDTPGEWFLDIDTDTVYYMPREGEDLSSATVVVPQLEQLLLVEDAEDLTLFGITFQNASWLEPMSRGMVQRQASMRVLATQENNGTWDTDQFEVVPVATYFKGIQNVRIERCIFRQMGAGGMGFDTGTMNNSVVGNVFADIAETGIIYDMDNDRTDSGSQLSSLDTFDSNYFFRMGTLYYGGAGMFAFWPDQITITHNEFSQINGFGMNVGWGATYDVTALNAPVVTHNRIHDCAILVKDSGGIHTKSNQQQGAQYSYNWIYNCSKRSWWSIGPDSIRHTYGLYLDDNSQNITAQWNVFMNILDDDIKVKGNGHTFANNDTQDPTVKAESGLRPGYADIKQFWRGGAIGRDLEPNDFYTSAVSDLGVLLDDDFDSLSVGAQPAGYTYSLSGSSSIEVVDVPGTGNHSVRFTDDDASHSLGASMSRSIGEQSDVVACSFRMKAGQTINSMYVTLTDSAGNKACQVGFSGNGNLRYYYQSGSFTDITSYTSDTWYTFRIEADVSKQAYSVWIDDALVLGESLFFEPTSSLTTLELANTYATGFFDLDYLTVESEAVASGLVTAKGTPYSWMDQHYDTTGWSSVDYELQDVSDDDHDGVMAWEEFTAGTNPNDSSSVLKVLSLSSESNSFSFAWKTQRDRNYSVQSSTTLLPESWSNVSNPGFIDMPGSGELKQFSAEMEDGSLFYRISVEQ</sequence>
<keyword evidence="2" id="KW-0732">Signal</keyword>
<dbReference type="PROSITE" id="PS00018">
    <property type="entry name" value="EF_HAND_1"/>
    <property type="match status" value="1"/>
</dbReference>
<gene>
    <name evidence="5" type="ORF">SH580_01030</name>
</gene>
<dbReference type="InterPro" id="IPR012334">
    <property type="entry name" value="Pectin_lyas_fold"/>
</dbReference>
<dbReference type="SUPFAM" id="SSF51126">
    <property type="entry name" value="Pectin lyase-like"/>
    <property type="match status" value="2"/>
</dbReference>
<dbReference type="PANTHER" id="PTHR36453:SF1">
    <property type="entry name" value="RIGHT HANDED BETA HELIX DOMAIN-CONTAINING PROTEIN"/>
    <property type="match status" value="1"/>
</dbReference>
<dbReference type="InterPro" id="IPR018247">
    <property type="entry name" value="EF_Hand_1_Ca_BS"/>
</dbReference>
<organism evidence="5 6">
    <name type="scientific">Coraliomargarita algicola</name>
    <dbReference type="NCBI Taxonomy" id="3092156"/>
    <lineage>
        <taxon>Bacteria</taxon>
        <taxon>Pseudomonadati</taxon>
        <taxon>Verrucomicrobiota</taxon>
        <taxon>Opitutia</taxon>
        <taxon>Puniceicoccales</taxon>
        <taxon>Coraliomargaritaceae</taxon>
        <taxon>Coraliomargarita</taxon>
    </lineage>
</organism>
<dbReference type="EMBL" id="CP138858">
    <property type="protein sequence ID" value="WPJ96284.1"/>
    <property type="molecule type" value="Genomic_DNA"/>
</dbReference>
<evidence type="ECO:0000256" key="1">
    <source>
        <dbReference type="ARBA" id="ARBA00016512"/>
    </source>
</evidence>
<dbReference type="InterPro" id="IPR011050">
    <property type="entry name" value="Pectin_lyase_fold/virulence"/>
</dbReference>